<gene>
    <name evidence="2" type="ORF">ATANTOWER_003106</name>
</gene>
<organism evidence="2 3">
    <name type="scientific">Ataeniobius toweri</name>
    <dbReference type="NCBI Taxonomy" id="208326"/>
    <lineage>
        <taxon>Eukaryota</taxon>
        <taxon>Metazoa</taxon>
        <taxon>Chordata</taxon>
        <taxon>Craniata</taxon>
        <taxon>Vertebrata</taxon>
        <taxon>Euteleostomi</taxon>
        <taxon>Actinopterygii</taxon>
        <taxon>Neopterygii</taxon>
        <taxon>Teleostei</taxon>
        <taxon>Neoteleostei</taxon>
        <taxon>Acanthomorphata</taxon>
        <taxon>Ovalentaria</taxon>
        <taxon>Atherinomorphae</taxon>
        <taxon>Cyprinodontiformes</taxon>
        <taxon>Goodeidae</taxon>
        <taxon>Ataeniobius</taxon>
    </lineage>
</organism>
<dbReference type="EMBL" id="JAHUTI010080000">
    <property type="protein sequence ID" value="MED6258112.1"/>
    <property type="molecule type" value="Genomic_DNA"/>
</dbReference>
<keyword evidence="3" id="KW-1185">Reference proteome</keyword>
<evidence type="ECO:0000313" key="2">
    <source>
        <dbReference type="EMBL" id="MED6258112.1"/>
    </source>
</evidence>
<evidence type="ECO:0000313" key="3">
    <source>
        <dbReference type="Proteomes" id="UP001345963"/>
    </source>
</evidence>
<feature type="region of interest" description="Disordered" evidence="1">
    <location>
        <begin position="14"/>
        <end position="160"/>
    </location>
</feature>
<protein>
    <submittedName>
        <fullName evidence="2">Uncharacterized protein</fullName>
    </submittedName>
</protein>
<dbReference type="Proteomes" id="UP001345963">
    <property type="component" value="Unassembled WGS sequence"/>
</dbReference>
<evidence type="ECO:0000256" key="1">
    <source>
        <dbReference type="SAM" id="MobiDB-lite"/>
    </source>
</evidence>
<feature type="compositionally biased region" description="Basic and acidic residues" evidence="1">
    <location>
        <begin position="46"/>
        <end position="59"/>
    </location>
</feature>
<name>A0ABU7C611_9TELE</name>
<reference evidence="2 3" key="1">
    <citation type="submission" date="2021-07" db="EMBL/GenBank/DDBJ databases">
        <authorList>
            <person name="Palmer J.M."/>
        </authorList>
    </citation>
    <scope>NUCLEOTIDE SEQUENCE [LARGE SCALE GENOMIC DNA]</scope>
    <source>
        <strain evidence="2 3">AT_MEX2019</strain>
        <tissue evidence="2">Muscle</tissue>
    </source>
</reference>
<comment type="caution">
    <text evidence="2">The sequence shown here is derived from an EMBL/GenBank/DDBJ whole genome shotgun (WGS) entry which is preliminary data.</text>
</comment>
<accession>A0ABU7C611</accession>
<sequence length="160" mass="17408">MQGFSIKICNSKCEEPQTCPHGPGTHTEEITHIKRPPRAQEPQGNHCRDYRNPAREEQGRVTGEPPSSHRAEAPGSCSPQAPPAAVYARADPAMDPETRDPGTYYSPRRGPKRPRGLGPSKQPSGVSQHTPKHPALDTESHKYTSGQRHKPPAGSVAGRE</sequence>
<proteinExistence type="predicted"/>